<evidence type="ECO:0000256" key="1">
    <source>
        <dbReference type="SAM" id="SignalP"/>
    </source>
</evidence>
<dbReference type="Proteomes" id="UP000217720">
    <property type="component" value="Unassembled WGS sequence"/>
</dbReference>
<dbReference type="AlphaFoldDB" id="A0A2A3ZDM4"/>
<feature type="chain" id="PRO_5012246402" description="L,D-TPase catalytic domain-containing protein" evidence="1">
    <location>
        <begin position="50"/>
        <end position="259"/>
    </location>
</feature>
<sequence length="259" mass="27270">MMRRQIMKPAHSQSRAAHPCSLTTRRWLTSGFAAALATGALLAGTSAQAAVGLGAGLVDGNATQKPDHLGEKCSVSSAATAKKVIAVNGTDGSTATVEACERWDDNYYAAMSADGYVGANGIADDGAKREGDGMTPSGVYRMGYGFGVKAEPEQFHGSKYVKTTEDDIWVDGDAVEKHNTMQKKSEGYTGESMYQSPAYDLGQVIDYNSAATPGKGSAIFLHVNTGSQQTAGCVSVSEPDLLRIFDWEDDSSVEMAISS</sequence>
<organism evidence="3 4">
    <name type="scientific">Brevibacterium aurantiacum</name>
    <dbReference type="NCBI Taxonomy" id="273384"/>
    <lineage>
        <taxon>Bacteria</taxon>
        <taxon>Bacillati</taxon>
        <taxon>Actinomycetota</taxon>
        <taxon>Actinomycetes</taxon>
        <taxon>Micrococcales</taxon>
        <taxon>Brevibacteriaceae</taxon>
        <taxon>Brevibacterium</taxon>
    </lineage>
</organism>
<feature type="signal peptide" evidence="1">
    <location>
        <begin position="1"/>
        <end position="49"/>
    </location>
</feature>
<evidence type="ECO:0000313" key="3">
    <source>
        <dbReference type="EMBL" id="PCC49455.1"/>
    </source>
</evidence>
<feature type="domain" description="L,D-TPase catalytic" evidence="2">
    <location>
        <begin position="119"/>
        <end position="247"/>
    </location>
</feature>
<evidence type="ECO:0000259" key="2">
    <source>
        <dbReference type="Pfam" id="PF03734"/>
    </source>
</evidence>
<gene>
    <name evidence="3" type="ORF">CIK62_11335</name>
</gene>
<name>A0A2A3ZDM4_BREAU</name>
<reference evidence="3 4" key="1">
    <citation type="journal article" date="2017" name="Elife">
        <title>Extensive horizontal gene transfer in cheese-associated bacteria.</title>
        <authorList>
            <person name="Bonham K.S."/>
            <person name="Wolfe B.E."/>
            <person name="Dutton R.J."/>
        </authorList>
    </citation>
    <scope>NUCLEOTIDE SEQUENCE [LARGE SCALE GENOMIC DNA]</scope>
    <source>
        <strain evidence="3 4">900_6</strain>
    </source>
</reference>
<dbReference type="PANTHER" id="PTHR38589">
    <property type="entry name" value="BLR0621 PROTEIN"/>
    <property type="match status" value="1"/>
</dbReference>
<accession>A0A2A3ZDM4</accession>
<dbReference type="PANTHER" id="PTHR38589:SF1">
    <property type="entry name" value="BLR0621 PROTEIN"/>
    <property type="match status" value="1"/>
</dbReference>
<comment type="caution">
    <text evidence="3">The sequence shown here is derived from an EMBL/GenBank/DDBJ whole genome shotgun (WGS) entry which is preliminary data.</text>
</comment>
<dbReference type="EMBL" id="NRGO01000014">
    <property type="protein sequence ID" value="PCC49455.1"/>
    <property type="molecule type" value="Genomic_DNA"/>
</dbReference>
<protein>
    <recommendedName>
        <fullName evidence="2">L,D-TPase catalytic domain-containing protein</fullName>
    </recommendedName>
</protein>
<evidence type="ECO:0000313" key="4">
    <source>
        <dbReference type="Proteomes" id="UP000217720"/>
    </source>
</evidence>
<dbReference type="CDD" id="cd16913">
    <property type="entry name" value="YkuD_like"/>
    <property type="match status" value="1"/>
</dbReference>
<dbReference type="GO" id="GO:0016740">
    <property type="term" value="F:transferase activity"/>
    <property type="evidence" value="ECO:0007669"/>
    <property type="project" value="InterPro"/>
</dbReference>
<dbReference type="InterPro" id="IPR005490">
    <property type="entry name" value="LD_TPept_cat_dom"/>
</dbReference>
<proteinExistence type="predicted"/>
<dbReference type="Pfam" id="PF03734">
    <property type="entry name" value="YkuD"/>
    <property type="match status" value="1"/>
</dbReference>
<keyword evidence="1" id="KW-0732">Signal</keyword>